<dbReference type="GO" id="GO:0051539">
    <property type="term" value="F:4 iron, 4 sulfur cluster binding"/>
    <property type="evidence" value="ECO:0007669"/>
    <property type="project" value="TreeGrafter"/>
</dbReference>
<dbReference type="GO" id="GO:0005506">
    <property type="term" value="F:iron ion binding"/>
    <property type="evidence" value="ECO:0007669"/>
    <property type="project" value="TreeGrafter"/>
</dbReference>
<dbReference type="Gene3D" id="2.60.300.12">
    <property type="entry name" value="HesB-like domain"/>
    <property type="match status" value="1"/>
</dbReference>
<dbReference type="GO" id="GO:0051537">
    <property type="term" value="F:2 iron, 2 sulfur cluster binding"/>
    <property type="evidence" value="ECO:0007669"/>
    <property type="project" value="TreeGrafter"/>
</dbReference>
<reference evidence="3" key="1">
    <citation type="submission" date="2021-01" db="EMBL/GenBank/DDBJ databases">
        <authorList>
            <person name="Kaushik A."/>
        </authorList>
    </citation>
    <scope>NUCLEOTIDE SEQUENCE</scope>
    <source>
        <strain evidence="3">AG6-10EEA</strain>
    </source>
</reference>
<proteinExistence type="inferred from homology"/>
<sequence>MFSHAVAVCSRFAVRSYAVTPTRIKPQNVPLVSATLRRHFSITPLSRSPAVLAHAPTQSDIEADEEFSETELVPHEEATLNITDAAAEQLRNISVRDQDDDVSLRVLVESGGCHGYQYKLELTSKRQPSDYHFARPPTTPGRVGVVVDPVSLSLLKVSATNGNGLVGNSELRPGLDD</sequence>
<dbReference type="SUPFAM" id="SSF89360">
    <property type="entry name" value="HesB-like domain"/>
    <property type="match status" value="1"/>
</dbReference>
<dbReference type="InterPro" id="IPR035903">
    <property type="entry name" value="HesB-like_dom_sf"/>
</dbReference>
<dbReference type="GO" id="GO:0005739">
    <property type="term" value="C:mitochondrion"/>
    <property type="evidence" value="ECO:0007669"/>
    <property type="project" value="TreeGrafter"/>
</dbReference>
<name>A0A8H3ANE9_9AGAM</name>
<feature type="domain" description="Core" evidence="2">
    <location>
        <begin position="79"/>
        <end position="134"/>
    </location>
</feature>
<dbReference type="Proteomes" id="UP000663853">
    <property type="component" value="Unassembled WGS sequence"/>
</dbReference>
<evidence type="ECO:0000256" key="1">
    <source>
        <dbReference type="ARBA" id="ARBA00006718"/>
    </source>
</evidence>
<dbReference type="InterPro" id="IPR000361">
    <property type="entry name" value="ATAP_core_dom"/>
</dbReference>
<evidence type="ECO:0000259" key="2">
    <source>
        <dbReference type="Pfam" id="PF01521"/>
    </source>
</evidence>
<dbReference type="Pfam" id="PF01521">
    <property type="entry name" value="Fe-S_biosyn"/>
    <property type="match status" value="1"/>
</dbReference>
<evidence type="ECO:0000313" key="4">
    <source>
        <dbReference type="Proteomes" id="UP000663853"/>
    </source>
</evidence>
<dbReference type="PANTHER" id="PTHR43011:SF1">
    <property type="entry name" value="IRON-SULFUR CLUSTER ASSEMBLY 2 HOMOLOG, MITOCHONDRIAL"/>
    <property type="match status" value="1"/>
</dbReference>
<evidence type="ECO:0000313" key="3">
    <source>
        <dbReference type="EMBL" id="CAE6430203.1"/>
    </source>
</evidence>
<comment type="similarity">
    <text evidence="1">Belongs to the HesB/IscA family.</text>
</comment>
<accession>A0A8H3ANE9</accession>
<organism evidence="3 4">
    <name type="scientific">Rhizoctonia solani</name>
    <dbReference type="NCBI Taxonomy" id="456999"/>
    <lineage>
        <taxon>Eukaryota</taxon>
        <taxon>Fungi</taxon>
        <taxon>Dikarya</taxon>
        <taxon>Basidiomycota</taxon>
        <taxon>Agaricomycotina</taxon>
        <taxon>Agaricomycetes</taxon>
        <taxon>Cantharellales</taxon>
        <taxon>Ceratobasidiaceae</taxon>
        <taxon>Rhizoctonia</taxon>
    </lineage>
</organism>
<dbReference type="EMBL" id="CAJMXA010000424">
    <property type="protein sequence ID" value="CAE6430203.1"/>
    <property type="molecule type" value="Genomic_DNA"/>
</dbReference>
<protein>
    <recommendedName>
        <fullName evidence="2">Core domain-containing protein</fullName>
    </recommendedName>
</protein>
<comment type="caution">
    <text evidence="3">The sequence shown here is derived from an EMBL/GenBank/DDBJ whole genome shotgun (WGS) entry which is preliminary data.</text>
</comment>
<dbReference type="AlphaFoldDB" id="A0A8H3ANE9"/>
<dbReference type="GO" id="GO:0016226">
    <property type="term" value="P:iron-sulfur cluster assembly"/>
    <property type="evidence" value="ECO:0007669"/>
    <property type="project" value="TreeGrafter"/>
</dbReference>
<dbReference type="PANTHER" id="PTHR43011">
    <property type="entry name" value="IRON-SULFUR CLUSTER ASSEMBLY 2 HOMOLOG, MITOCHONDRIAL"/>
    <property type="match status" value="1"/>
</dbReference>
<gene>
    <name evidence="3" type="ORF">RDB_LOCUS22777</name>
</gene>